<dbReference type="RefSeq" id="WP_088018260.1">
    <property type="nucleotide sequence ID" value="NZ_CP020880.1"/>
</dbReference>
<dbReference type="InterPro" id="IPR025403">
    <property type="entry name" value="TgpA-like_C"/>
</dbReference>
<evidence type="ECO:0000313" key="4">
    <source>
        <dbReference type="Proteomes" id="UP000195573"/>
    </source>
</evidence>
<feature type="domain" description="Protein-glutamine gamma-glutamyltransferase-like C-terminal" evidence="2">
    <location>
        <begin position="138"/>
        <end position="198"/>
    </location>
</feature>
<keyword evidence="1" id="KW-0812">Transmembrane</keyword>
<accession>A0ABN4ZE32</accession>
<dbReference type="Pfam" id="PF13559">
    <property type="entry name" value="DUF4129"/>
    <property type="match status" value="1"/>
</dbReference>
<sequence length="211" mass="25221">MLTEPEAREQLEEILDQQEYQVYYADTRNTLQIWWDEFKAWLADLLSRLFPSMENTSGTAGNIMILVIILVIVILGAFVITYLAKNNPFGRNKKNKPFQSGVELEWSFQQHVNEAKKFEEVGDFSLATRHLFLGLLLNFHERQWLEAKIWKTNWEYYDELRREQKELAQFFFDFALLFDRATYGKQKIEKDDYLSFRDIALKWLNDAQQEI</sequence>
<evidence type="ECO:0000259" key="2">
    <source>
        <dbReference type="Pfam" id="PF13559"/>
    </source>
</evidence>
<gene>
    <name evidence="3" type="ORF">B4U37_11045</name>
</gene>
<dbReference type="GeneID" id="96738955"/>
<organism evidence="3 4">
    <name type="scientific">Sutcliffiella horikoshii</name>
    <dbReference type="NCBI Taxonomy" id="79883"/>
    <lineage>
        <taxon>Bacteria</taxon>
        <taxon>Bacillati</taxon>
        <taxon>Bacillota</taxon>
        <taxon>Bacilli</taxon>
        <taxon>Bacillales</taxon>
        <taxon>Bacillaceae</taxon>
        <taxon>Sutcliffiella</taxon>
    </lineage>
</organism>
<reference evidence="3 4" key="1">
    <citation type="submission" date="2017-04" db="EMBL/GenBank/DDBJ databases">
        <title>Complete Genome Sequence of the Bacillus horikoshii 20a strain from Cuatro Cienegas, Coahuila, Mexico.</title>
        <authorList>
            <person name="Zarza E."/>
            <person name="Alcaraz L.D."/>
            <person name="Aguilar-Salinas B."/>
            <person name="Islas A."/>
            <person name="Olmedo-Alvarez G."/>
        </authorList>
    </citation>
    <scope>NUCLEOTIDE SEQUENCE [LARGE SCALE GENOMIC DNA]</scope>
    <source>
        <strain evidence="3 4">20a</strain>
    </source>
</reference>
<dbReference type="Proteomes" id="UP000195573">
    <property type="component" value="Chromosome"/>
</dbReference>
<protein>
    <recommendedName>
        <fullName evidence="2">Protein-glutamine gamma-glutamyltransferase-like C-terminal domain-containing protein</fullName>
    </recommendedName>
</protein>
<evidence type="ECO:0000256" key="1">
    <source>
        <dbReference type="SAM" id="Phobius"/>
    </source>
</evidence>
<evidence type="ECO:0000313" key="3">
    <source>
        <dbReference type="EMBL" id="ART76540.1"/>
    </source>
</evidence>
<feature type="transmembrane region" description="Helical" evidence="1">
    <location>
        <begin position="63"/>
        <end position="84"/>
    </location>
</feature>
<keyword evidence="1" id="KW-0472">Membrane</keyword>
<name>A0ABN4ZE32_9BACI</name>
<dbReference type="EMBL" id="CP020880">
    <property type="protein sequence ID" value="ART76540.1"/>
    <property type="molecule type" value="Genomic_DNA"/>
</dbReference>
<proteinExistence type="predicted"/>
<keyword evidence="4" id="KW-1185">Reference proteome</keyword>
<keyword evidence="1" id="KW-1133">Transmembrane helix</keyword>